<keyword evidence="2" id="KW-1185">Reference proteome</keyword>
<dbReference type="Proteomes" id="UP000186804">
    <property type="component" value="Unassembled WGS sequence"/>
</dbReference>
<dbReference type="RefSeq" id="XP_067068371.1">
    <property type="nucleotide sequence ID" value="XM_067210296.1"/>
</dbReference>
<protein>
    <recommendedName>
        <fullName evidence="3">Mediator complex subunit 18</fullName>
    </recommendedName>
</protein>
<gene>
    <name evidence="1" type="ORF">cand_000460</name>
</gene>
<dbReference type="AlphaFoldDB" id="A0A1J4MUH8"/>
<dbReference type="GeneID" id="92364231"/>
<organism evidence="1 2">
    <name type="scientific">Cryptosporidium andersoni</name>
    <dbReference type="NCBI Taxonomy" id="117008"/>
    <lineage>
        <taxon>Eukaryota</taxon>
        <taxon>Sar</taxon>
        <taxon>Alveolata</taxon>
        <taxon>Apicomplexa</taxon>
        <taxon>Conoidasida</taxon>
        <taxon>Coccidia</taxon>
        <taxon>Eucoccidiorida</taxon>
        <taxon>Eimeriorina</taxon>
        <taxon>Cryptosporidiidae</taxon>
        <taxon>Cryptosporidium</taxon>
    </lineage>
</organism>
<dbReference type="EMBL" id="LRBS01000057">
    <property type="protein sequence ID" value="OII76525.1"/>
    <property type="molecule type" value="Genomic_DNA"/>
</dbReference>
<dbReference type="OrthoDB" id="338528at2759"/>
<accession>A0A1J4MUH8</accession>
<evidence type="ECO:0000313" key="1">
    <source>
        <dbReference type="EMBL" id="OII76525.1"/>
    </source>
</evidence>
<reference evidence="1 2" key="1">
    <citation type="submission" date="2016-10" db="EMBL/GenBank/DDBJ databases">
        <title>Reductive evolution of mitochondrial metabolism and differential evolution of invasion-related proteins in Cryptosporidium.</title>
        <authorList>
            <person name="Liu S."/>
            <person name="Roellig D.M."/>
            <person name="Guo Y."/>
            <person name="Li N."/>
            <person name="Frace M.A."/>
            <person name="Tang K."/>
            <person name="Zhang L."/>
            <person name="Feng Y."/>
            <person name="Xiao L."/>
        </authorList>
    </citation>
    <scope>NUCLEOTIDE SEQUENCE [LARGE SCALE GENOMIC DNA]</scope>
    <source>
        <strain evidence="1">30847</strain>
    </source>
</reference>
<name>A0A1J4MUH8_9CRYT</name>
<sequence>MDGSNTESKSYLECSIIGKADNENLEEIVSLLKSICQNLTPIKWCDSQWCPTSIINSYNTEEKLNFTKTQIDARPEAVLRQYLYPRELIDKIAIRCYAPIIESTEKQLNDKTLWIRKVNGNQNINMQNMKLNRVIECLVSPSFFEMLRFLNIGSYNSEPPTLYNTNFVSGYFGIMNTHENNEIIILIQSYFTDGNFNNKTSNKLIIEIKSRCLDINEIGNNKQTILNTCKLLDKFVIF</sequence>
<dbReference type="VEuPathDB" id="CryptoDB:cand_000460"/>
<comment type="caution">
    <text evidence="1">The sequence shown here is derived from an EMBL/GenBank/DDBJ whole genome shotgun (WGS) entry which is preliminary data.</text>
</comment>
<proteinExistence type="predicted"/>
<evidence type="ECO:0000313" key="2">
    <source>
        <dbReference type="Proteomes" id="UP000186804"/>
    </source>
</evidence>
<evidence type="ECO:0008006" key="3">
    <source>
        <dbReference type="Google" id="ProtNLM"/>
    </source>
</evidence>